<gene>
    <name evidence="2" type="ORF">DCO56_04790</name>
</gene>
<dbReference type="AlphaFoldDB" id="A0A363P0R1"/>
<reference evidence="2 3" key="1">
    <citation type="submission" date="2018-04" db="EMBL/GenBank/DDBJ databases">
        <title>Sphingobacterium sp. M46 Genome.</title>
        <authorList>
            <person name="Cheng J."/>
            <person name="Li Y."/>
        </authorList>
    </citation>
    <scope>NUCLEOTIDE SEQUENCE [LARGE SCALE GENOMIC DNA]</scope>
    <source>
        <strain evidence="2 3">M46</strain>
    </source>
</reference>
<keyword evidence="1" id="KW-0732">Signal</keyword>
<evidence type="ECO:0000256" key="1">
    <source>
        <dbReference type="SAM" id="SignalP"/>
    </source>
</evidence>
<feature type="signal peptide" evidence="1">
    <location>
        <begin position="1"/>
        <end position="21"/>
    </location>
</feature>
<dbReference type="OrthoDB" id="660167at2"/>
<dbReference type="Gene3D" id="2.60.120.260">
    <property type="entry name" value="Galactose-binding domain-like"/>
    <property type="match status" value="1"/>
</dbReference>
<proteinExistence type="predicted"/>
<evidence type="ECO:0000313" key="3">
    <source>
        <dbReference type="Proteomes" id="UP000250831"/>
    </source>
</evidence>
<sequence length="355" mass="38517">MKKIMKTLYHYVCILAIACFAFVSCKKDDKLSPSGNPQADPLEVTSGAPGTVIVLTGQGLAGMKSIIFETGNVPAGFNPAFNNDHALVFRVPDTAAAGQQDIILTNMLDKQLRVPFNVTPLPSVATVSDYNFTPAVTQLTLNGNYLNDVTEVTLTGTGAKASIVSKSQRQLVVTLPQTEVSRTKLDIRSEAGEITTTQEFVNVDQAFRLFTDSYQNGFEGWGWGAVTISTATFKSGNASSKMVYGKGGWSANGMANWGDGMAKNADLKFLSFWIKGGSQDYTLYLTSDGRTAGFGNADRSTPIRVPADVWTYVRLDLADIGLWSKGNAFKQLGLWIEGPDAQDETFYLDDVIFFK</sequence>
<evidence type="ECO:0000313" key="2">
    <source>
        <dbReference type="EMBL" id="PUV26662.1"/>
    </source>
</evidence>
<dbReference type="EMBL" id="QCXX01000001">
    <property type="protein sequence ID" value="PUV26662.1"/>
    <property type="molecule type" value="Genomic_DNA"/>
</dbReference>
<name>A0A363P0R1_9SPHI</name>
<feature type="chain" id="PRO_5016585944" evidence="1">
    <location>
        <begin position="22"/>
        <end position="355"/>
    </location>
</feature>
<keyword evidence="3" id="KW-1185">Reference proteome</keyword>
<dbReference type="PROSITE" id="PS51257">
    <property type="entry name" value="PROKAR_LIPOPROTEIN"/>
    <property type="match status" value="1"/>
</dbReference>
<accession>A0A363P0R1</accession>
<dbReference type="InterPro" id="IPR013783">
    <property type="entry name" value="Ig-like_fold"/>
</dbReference>
<protein>
    <submittedName>
        <fullName evidence="2">Cell shape determination protein CcmA</fullName>
    </submittedName>
</protein>
<organism evidence="2 3">
    <name type="scientific">Sphingobacterium athyrii</name>
    <dbReference type="NCBI Taxonomy" id="2152717"/>
    <lineage>
        <taxon>Bacteria</taxon>
        <taxon>Pseudomonadati</taxon>
        <taxon>Bacteroidota</taxon>
        <taxon>Sphingobacteriia</taxon>
        <taxon>Sphingobacteriales</taxon>
        <taxon>Sphingobacteriaceae</taxon>
        <taxon>Sphingobacterium</taxon>
    </lineage>
</organism>
<comment type="caution">
    <text evidence="2">The sequence shown here is derived from an EMBL/GenBank/DDBJ whole genome shotgun (WGS) entry which is preliminary data.</text>
</comment>
<dbReference type="Proteomes" id="UP000250831">
    <property type="component" value="Unassembled WGS sequence"/>
</dbReference>
<dbReference type="Gene3D" id="2.60.40.10">
    <property type="entry name" value="Immunoglobulins"/>
    <property type="match status" value="2"/>
</dbReference>